<feature type="region of interest" description="Disordered" evidence="3">
    <location>
        <begin position="1"/>
        <end position="22"/>
    </location>
</feature>
<dbReference type="CDD" id="cd02440">
    <property type="entry name" value="AdoMet_MTases"/>
    <property type="match status" value="1"/>
</dbReference>
<proteinExistence type="predicted"/>
<gene>
    <name evidence="4" type="primary">rsmD</name>
    <name evidence="4" type="ORF">RKE40_29405</name>
</gene>
<evidence type="ECO:0000313" key="4">
    <source>
        <dbReference type="EMBL" id="MDU0344009.1"/>
    </source>
</evidence>
<dbReference type="PROSITE" id="PS00092">
    <property type="entry name" value="N6_MTASE"/>
    <property type="match status" value="1"/>
</dbReference>
<keyword evidence="5" id="KW-1185">Reference proteome</keyword>
<dbReference type="NCBIfam" id="TIGR00095">
    <property type="entry name" value="16S rRNA (guanine(966)-N(2))-methyltransferase RsmD"/>
    <property type="match status" value="1"/>
</dbReference>
<keyword evidence="1 4" id="KW-0489">Methyltransferase</keyword>
<dbReference type="PANTHER" id="PTHR43542:SF1">
    <property type="entry name" value="METHYLTRANSFERASE"/>
    <property type="match status" value="1"/>
</dbReference>
<evidence type="ECO:0000256" key="2">
    <source>
        <dbReference type="ARBA" id="ARBA00022679"/>
    </source>
</evidence>
<organism evidence="4 5">
    <name type="scientific">Bosea rubneri</name>
    <dbReference type="NCBI Taxonomy" id="3075434"/>
    <lineage>
        <taxon>Bacteria</taxon>
        <taxon>Pseudomonadati</taxon>
        <taxon>Pseudomonadota</taxon>
        <taxon>Alphaproteobacteria</taxon>
        <taxon>Hyphomicrobiales</taxon>
        <taxon>Boseaceae</taxon>
        <taxon>Bosea</taxon>
    </lineage>
</organism>
<evidence type="ECO:0000313" key="5">
    <source>
        <dbReference type="Proteomes" id="UP001254257"/>
    </source>
</evidence>
<keyword evidence="2 4" id="KW-0808">Transferase</keyword>
<dbReference type="Gene3D" id="3.40.50.150">
    <property type="entry name" value="Vaccinia Virus protein VP39"/>
    <property type="match status" value="1"/>
</dbReference>
<dbReference type="RefSeq" id="WP_316021700.1">
    <property type="nucleotide sequence ID" value="NZ_JAWDID010000112.1"/>
</dbReference>
<accession>A0ABU3SGU0</accession>
<dbReference type="SUPFAM" id="SSF53335">
    <property type="entry name" value="S-adenosyl-L-methionine-dependent methyltransferases"/>
    <property type="match status" value="1"/>
</dbReference>
<evidence type="ECO:0000256" key="3">
    <source>
        <dbReference type="SAM" id="MobiDB-lite"/>
    </source>
</evidence>
<dbReference type="PIRSF" id="PIRSF004553">
    <property type="entry name" value="CHP00095"/>
    <property type="match status" value="1"/>
</dbReference>
<sequence>MRIVGGRFGGRPLASPKPGIGAIRPTSDRLRESLFNVLAHGYDDAVAGARVLDLFAGTGAMAFEALSRGAAFALLVDDGAEARGLIRENQMNFGLAGVSRIFRRDATKLGPISAMPPFDLVFCDPPYRKGLGERALASAREGGWLAKDALVLFEEAAGAEIALPEGFEELDRRDYGETQVRFLRAV</sequence>
<dbReference type="Pfam" id="PF03602">
    <property type="entry name" value="Cons_hypoth95"/>
    <property type="match status" value="1"/>
</dbReference>
<dbReference type="GO" id="GO:0052913">
    <property type="term" value="F:16S rRNA (guanine(966)-N(2))-methyltransferase activity"/>
    <property type="evidence" value="ECO:0007669"/>
    <property type="project" value="UniProtKB-EC"/>
</dbReference>
<reference evidence="4 5" key="1">
    <citation type="submission" date="2023-09" db="EMBL/GenBank/DDBJ databases">
        <title>Whole genome shotgun sequencing (WGS) of Bosea sp. ZW T0_25, isolated from stored onions (Allium cepa).</title>
        <authorList>
            <person name="Stoll D.A."/>
            <person name="Huch M."/>
        </authorList>
    </citation>
    <scope>NUCLEOTIDE SEQUENCE [LARGE SCALE GENOMIC DNA]</scope>
    <source>
        <strain evidence="4 5">ZW T0_25</strain>
    </source>
</reference>
<evidence type="ECO:0000256" key="1">
    <source>
        <dbReference type="ARBA" id="ARBA00022603"/>
    </source>
</evidence>
<name>A0ABU3SGU0_9HYPH</name>
<dbReference type="InterPro" id="IPR004398">
    <property type="entry name" value="RNA_MeTrfase_RsmD"/>
</dbReference>
<dbReference type="InterPro" id="IPR002052">
    <property type="entry name" value="DNA_methylase_N6_adenine_CS"/>
</dbReference>
<protein>
    <submittedName>
        <fullName evidence="4">16S rRNA (Guanine(966)-N(2))-methyltransferase RsmD</fullName>
        <ecNumber evidence="4">2.1.1.171</ecNumber>
    </submittedName>
</protein>
<dbReference type="InterPro" id="IPR029063">
    <property type="entry name" value="SAM-dependent_MTases_sf"/>
</dbReference>
<comment type="caution">
    <text evidence="4">The sequence shown here is derived from an EMBL/GenBank/DDBJ whole genome shotgun (WGS) entry which is preliminary data.</text>
</comment>
<dbReference type="EC" id="2.1.1.171" evidence="4"/>
<dbReference type="Proteomes" id="UP001254257">
    <property type="component" value="Unassembled WGS sequence"/>
</dbReference>
<dbReference type="PANTHER" id="PTHR43542">
    <property type="entry name" value="METHYLTRANSFERASE"/>
    <property type="match status" value="1"/>
</dbReference>
<dbReference type="EMBL" id="JAWDID010000112">
    <property type="protein sequence ID" value="MDU0344009.1"/>
    <property type="molecule type" value="Genomic_DNA"/>
</dbReference>